<reference evidence="2" key="1">
    <citation type="journal article" date="2019" name="Int. J. Syst. Evol. Microbiol.">
        <title>The Global Catalogue of Microorganisms (GCM) 10K type strain sequencing project: providing services to taxonomists for standard genome sequencing and annotation.</title>
        <authorList>
            <consortium name="The Broad Institute Genomics Platform"/>
            <consortium name="The Broad Institute Genome Sequencing Center for Infectious Disease"/>
            <person name="Wu L."/>
            <person name="Ma J."/>
        </authorList>
    </citation>
    <scope>NUCLEOTIDE SEQUENCE [LARGE SCALE GENOMIC DNA]</scope>
    <source>
        <strain evidence="2">JCM 13476</strain>
    </source>
</reference>
<protein>
    <submittedName>
        <fullName evidence="1">Uncharacterized protein</fullName>
    </submittedName>
</protein>
<gene>
    <name evidence="1" type="ORF">GCM10009093_08230</name>
</gene>
<proteinExistence type="predicted"/>
<evidence type="ECO:0000313" key="1">
    <source>
        <dbReference type="EMBL" id="GAA0383636.1"/>
    </source>
</evidence>
<keyword evidence="2" id="KW-1185">Reference proteome</keyword>
<name>A0ABP3HYQ7_9CAUL</name>
<dbReference type="Proteomes" id="UP001500791">
    <property type="component" value="Unassembled WGS sequence"/>
</dbReference>
<dbReference type="RefSeq" id="WP_167174799.1">
    <property type="nucleotide sequence ID" value="NZ_BAAAEJ010000003.1"/>
</dbReference>
<organism evidence="1 2">
    <name type="scientific">Brevundimonas terrae</name>
    <dbReference type="NCBI Taxonomy" id="363631"/>
    <lineage>
        <taxon>Bacteria</taxon>
        <taxon>Pseudomonadati</taxon>
        <taxon>Pseudomonadota</taxon>
        <taxon>Alphaproteobacteria</taxon>
        <taxon>Caulobacterales</taxon>
        <taxon>Caulobacteraceae</taxon>
        <taxon>Brevundimonas</taxon>
    </lineage>
</organism>
<evidence type="ECO:0000313" key="2">
    <source>
        <dbReference type="Proteomes" id="UP001500791"/>
    </source>
</evidence>
<sequence length="136" mass="15930">MNAHSGTVIDAQNWGVERFRYNDRGLVQRERINKMDIVGRARCLVWGPYQELPPGRWVAKARFSMDEWACRHQFAIEFGQKSNYSRHEFRAGKPGIFEFDIEFETNETEKTELRIILNQSSLGGEFEFLGVQVTRQ</sequence>
<accession>A0ABP3HYQ7</accession>
<comment type="caution">
    <text evidence="1">The sequence shown here is derived from an EMBL/GenBank/DDBJ whole genome shotgun (WGS) entry which is preliminary data.</text>
</comment>
<dbReference type="EMBL" id="BAAAEJ010000003">
    <property type="protein sequence ID" value="GAA0383636.1"/>
    <property type="molecule type" value="Genomic_DNA"/>
</dbReference>